<proteinExistence type="predicted"/>
<evidence type="ECO:0000259" key="1">
    <source>
        <dbReference type="Pfam" id="PF10108"/>
    </source>
</evidence>
<name>A0ABT5JMM8_9SPHN</name>
<feature type="domain" description="Predicted 3'-5' exonuclease PolB-like" evidence="1">
    <location>
        <begin position="41"/>
        <end position="226"/>
    </location>
</feature>
<dbReference type="Proteomes" id="UP001216558">
    <property type="component" value="Unassembled WGS sequence"/>
</dbReference>
<reference evidence="2 3" key="1">
    <citation type="submission" date="2022-10" db="EMBL/GenBank/DDBJ databases">
        <title>Erythrobacter sp. sf7 Genome sequencing.</title>
        <authorList>
            <person name="Park S."/>
        </authorList>
    </citation>
    <scope>NUCLEOTIDE SEQUENCE [LARGE SCALE GENOMIC DNA]</scope>
    <source>
        <strain evidence="3">sf7</strain>
    </source>
</reference>
<dbReference type="EMBL" id="JAQQXQ010000002">
    <property type="protein sequence ID" value="MDC8753859.1"/>
    <property type="molecule type" value="Genomic_DNA"/>
</dbReference>
<evidence type="ECO:0000313" key="2">
    <source>
        <dbReference type="EMBL" id="MDC8753859.1"/>
    </source>
</evidence>
<sequence length="265" mass="29706">MTKFTFIDVEAVWDEQLHEAYREIDPRGAAKQKRKGQVLHRLPCKRVIAAAAFDLEVDTNGAISIGGLSSWTEYDHGDEREVVTQLFEHLRARPQHHVVTYNGLAAEVPLLTLAALEHELVLPEQLQTGSPFVAKKNGPWRPHIDLALELKGNGRDWAHLTEVGLRCGLPSALFAGKADIVMPSNAEQWLAMRQRVSMDCVLTAVVALAFWRVTGRIRFDQTAMLHNIASWCLRAGVAGDMQAEALSEMRRRMLERLLEQLDEAA</sequence>
<gene>
    <name evidence="2" type="ORF">OIK40_04290</name>
</gene>
<dbReference type="Pfam" id="PF10108">
    <property type="entry name" value="DNA_pol_B_exo2"/>
    <property type="match status" value="1"/>
</dbReference>
<dbReference type="RefSeq" id="WP_273676487.1">
    <property type="nucleotide sequence ID" value="NZ_JAQQXQ010000002.1"/>
</dbReference>
<accession>A0ABT5JMM8</accession>
<organism evidence="2 3">
    <name type="scientific">Erythrobacter fulvus</name>
    <dbReference type="NCBI Taxonomy" id="2987523"/>
    <lineage>
        <taxon>Bacteria</taxon>
        <taxon>Pseudomonadati</taxon>
        <taxon>Pseudomonadota</taxon>
        <taxon>Alphaproteobacteria</taxon>
        <taxon>Sphingomonadales</taxon>
        <taxon>Erythrobacteraceae</taxon>
        <taxon>Erythrobacter/Porphyrobacter group</taxon>
        <taxon>Erythrobacter</taxon>
    </lineage>
</organism>
<dbReference type="InterPro" id="IPR019288">
    <property type="entry name" value="3'-5'_exonuclease_PolB-like"/>
</dbReference>
<keyword evidence="3" id="KW-1185">Reference proteome</keyword>
<evidence type="ECO:0000313" key="3">
    <source>
        <dbReference type="Proteomes" id="UP001216558"/>
    </source>
</evidence>
<protein>
    <recommendedName>
        <fullName evidence="1">Predicted 3'-5' exonuclease PolB-like domain-containing protein</fullName>
    </recommendedName>
</protein>
<comment type="caution">
    <text evidence="2">The sequence shown here is derived from an EMBL/GenBank/DDBJ whole genome shotgun (WGS) entry which is preliminary data.</text>
</comment>